<evidence type="ECO:0000313" key="2">
    <source>
        <dbReference type="EMBL" id="MBB5802594.1"/>
    </source>
</evidence>
<keyword evidence="1" id="KW-0732">Signal</keyword>
<organism evidence="2 3">
    <name type="scientific">Saccharothrix ecbatanensis</name>
    <dbReference type="NCBI Taxonomy" id="1105145"/>
    <lineage>
        <taxon>Bacteria</taxon>
        <taxon>Bacillati</taxon>
        <taxon>Actinomycetota</taxon>
        <taxon>Actinomycetes</taxon>
        <taxon>Pseudonocardiales</taxon>
        <taxon>Pseudonocardiaceae</taxon>
        <taxon>Saccharothrix</taxon>
    </lineage>
</organism>
<dbReference type="SUPFAM" id="SSF81853">
    <property type="entry name" value="Family 10 polysaccharide lyase"/>
    <property type="match status" value="1"/>
</dbReference>
<accession>A0A7W9HHX9</accession>
<dbReference type="Gene3D" id="1.50.10.20">
    <property type="match status" value="1"/>
</dbReference>
<proteinExistence type="predicted"/>
<feature type="signal peptide" evidence="1">
    <location>
        <begin position="1"/>
        <end position="27"/>
    </location>
</feature>
<reference evidence="2 3" key="1">
    <citation type="submission" date="2020-08" db="EMBL/GenBank/DDBJ databases">
        <title>Sequencing the genomes of 1000 actinobacteria strains.</title>
        <authorList>
            <person name="Klenk H.-P."/>
        </authorList>
    </citation>
    <scope>NUCLEOTIDE SEQUENCE [LARGE SCALE GENOMIC DNA]</scope>
    <source>
        <strain evidence="2 3">DSM 45486</strain>
    </source>
</reference>
<comment type="caution">
    <text evidence="2">The sequence shown here is derived from an EMBL/GenBank/DDBJ whole genome shotgun (WGS) entry which is preliminary data.</text>
</comment>
<gene>
    <name evidence="2" type="ORF">F4560_002362</name>
</gene>
<dbReference type="Proteomes" id="UP000552097">
    <property type="component" value="Unassembled WGS sequence"/>
</dbReference>
<protein>
    <recommendedName>
        <fullName evidence="4">PelA/Pel-15E family pectate lyase</fullName>
    </recommendedName>
</protein>
<evidence type="ECO:0000256" key="1">
    <source>
        <dbReference type="SAM" id="SignalP"/>
    </source>
</evidence>
<dbReference type="PROSITE" id="PS51318">
    <property type="entry name" value="TAT"/>
    <property type="match status" value="1"/>
</dbReference>
<dbReference type="EMBL" id="JACHMO010000001">
    <property type="protein sequence ID" value="MBB5802594.1"/>
    <property type="molecule type" value="Genomic_DNA"/>
</dbReference>
<dbReference type="AlphaFoldDB" id="A0A7W9HHX9"/>
<sequence>MAFTRRRFGLLVTAPAVAAAVGPPAVAAPAGPDVVGAMRRAAAFLDERLSYRGGYVWSYLPDLSRTWGEMEANRTMCWVQPPGTPSVGHSMLDAYHATGDETFLRAAERTGLALVRAQLPIGGWNYVHDFAGTASLRRWYETVGANGWRLEEFQHHYDNATFDDGGTASAAQLLLRLYLERRDHRFRTAVERAIRFVLKAQFRGGVADGGWPQRFPHRPGAITRSPWPDARPPWLPDDVGHGMEDGDYTGHVTFNDDVLGENIKFLLMCVSTLGRHDLVDPVVRAMRCLHRLHQPGPQAGWGLQHLSRTAGGRPAGAPAGARSYEPRALTTHTTQTNVNQLFHYFRLTGDHAYLARVPEAIAWLDGCRLTDQQIGENPLLAGRTHPTFVELGTNRARFVHRFGSNVRNGAYYFDYDHRSTPSHYSAGRAVDTASLRATYDELMSLTPRQVADLKARSPLTGRPIPLPRYFSLRDLALTDLFRDAPPPLPTVTDAQAEALVADLGPKGHWLTPADAVTNPYRGPAPADPYDGTAYMSKHVGDRYDTSPYDPRNPPAEAPYVPSERPLVISTAAYVANMGKLLSWLSAR</sequence>
<evidence type="ECO:0000313" key="3">
    <source>
        <dbReference type="Proteomes" id="UP000552097"/>
    </source>
</evidence>
<evidence type="ECO:0008006" key="4">
    <source>
        <dbReference type="Google" id="ProtNLM"/>
    </source>
</evidence>
<dbReference type="Pfam" id="PF09492">
    <property type="entry name" value="Pec_lyase"/>
    <property type="match status" value="1"/>
</dbReference>
<feature type="chain" id="PRO_5031500509" description="PelA/Pel-15E family pectate lyase" evidence="1">
    <location>
        <begin position="28"/>
        <end position="587"/>
    </location>
</feature>
<name>A0A7W9HHX9_9PSEU</name>
<keyword evidence="3" id="KW-1185">Reference proteome</keyword>
<dbReference type="InterPro" id="IPR006311">
    <property type="entry name" value="TAT_signal"/>
</dbReference>
<dbReference type="RefSeq" id="WP_184919385.1">
    <property type="nucleotide sequence ID" value="NZ_JACHMO010000001.1"/>
</dbReference>
<dbReference type="InterPro" id="IPR012669">
    <property type="entry name" value="Pectate_lyase"/>
</dbReference>